<keyword evidence="9" id="KW-1185">Reference proteome</keyword>
<proteinExistence type="predicted"/>
<feature type="transmembrane region" description="Helical" evidence="6">
    <location>
        <begin position="251"/>
        <end position="268"/>
    </location>
</feature>
<dbReference type="SUPFAM" id="SSF103473">
    <property type="entry name" value="MFS general substrate transporter"/>
    <property type="match status" value="1"/>
</dbReference>
<feature type="transmembrane region" description="Helical" evidence="6">
    <location>
        <begin position="370"/>
        <end position="390"/>
    </location>
</feature>
<feature type="transmembrane region" description="Helical" evidence="6">
    <location>
        <begin position="308"/>
        <end position="330"/>
    </location>
</feature>
<evidence type="ECO:0000256" key="2">
    <source>
        <dbReference type="ARBA" id="ARBA00022448"/>
    </source>
</evidence>
<name>A0A2L1GME0_9BACT</name>
<dbReference type="GO" id="GO:0022857">
    <property type="term" value="F:transmembrane transporter activity"/>
    <property type="evidence" value="ECO:0007669"/>
    <property type="project" value="InterPro"/>
</dbReference>
<evidence type="ECO:0000256" key="5">
    <source>
        <dbReference type="ARBA" id="ARBA00023136"/>
    </source>
</evidence>
<dbReference type="AlphaFoldDB" id="A0A2L1GME0"/>
<dbReference type="Gene3D" id="1.20.1720.10">
    <property type="entry name" value="Multidrug resistance protein D"/>
    <property type="match status" value="1"/>
</dbReference>
<feature type="transmembrane region" description="Helical" evidence="6">
    <location>
        <begin position="45"/>
        <end position="66"/>
    </location>
</feature>
<evidence type="ECO:0000259" key="7">
    <source>
        <dbReference type="PROSITE" id="PS50850"/>
    </source>
</evidence>
<dbReference type="Proteomes" id="UP000239867">
    <property type="component" value="Chromosome"/>
</dbReference>
<feature type="transmembrane region" description="Helical" evidence="6">
    <location>
        <begin position="166"/>
        <end position="185"/>
    </location>
</feature>
<dbReference type="KEGG" id="deo:CAY53_04285"/>
<evidence type="ECO:0000256" key="4">
    <source>
        <dbReference type="ARBA" id="ARBA00022989"/>
    </source>
</evidence>
<gene>
    <name evidence="8" type="ORF">CAY53_04285</name>
</gene>
<feature type="transmembrane region" description="Helical" evidence="6">
    <location>
        <begin position="136"/>
        <end position="160"/>
    </location>
</feature>
<reference evidence="8 9" key="1">
    <citation type="journal article" date="2018" name="MBio">
        <title>Insights into the evolution of host association through the isolation and characterization of a novel human periodontal pathobiont, Desulfobulbus oralis.</title>
        <authorList>
            <person name="Cross K.L."/>
            <person name="Chirania P."/>
            <person name="Xiong W."/>
            <person name="Beall C.J."/>
            <person name="Elkins J.G."/>
            <person name="Giannone R.J."/>
            <person name="Griffen A.L."/>
            <person name="Guss A.M."/>
            <person name="Hettich R.L."/>
            <person name="Joshi S.S."/>
            <person name="Mokrzan E.M."/>
            <person name="Martin R.K."/>
            <person name="Zhulin I.B."/>
            <person name="Leys E.J."/>
            <person name="Podar M."/>
        </authorList>
    </citation>
    <scope>NUCLEOTIDE SEQUENCE [LARGE SCALE GENOMIC DNA]</scope>
    <source>
        <strain evidence="8 9">ORNL</strain>
    </source>
</reference>
<feature type="domain" description="Major facilitator superfamily (MFS) profile" evidence="7">
    <location>
        <begin position="12"/>
        <end position="397"/>
    </location>
</feature>
<evidence type="ECO:0000313" key="8">
    <source>
        <dbReference type="EMBL" id="AVD70796.1"/>
    </source>
</evidence>
<dbReference type="GO" id="GO:0005886">
    <property type="term" value="C:plasma membrane"/>
    <property type="evidence" value="ECO:0007669"/>
    <property type="project" value="TreeGrafter"/>
</dbReference>
<dbReference type="EMBL" id="CP021255">
    <property type="protein sequence ID" value="AVD70796.1"/>
    <property type="molecule type" value="Genomic_DNA"/>
</dbReference>
<protein>
    <submittedName>
        <fullName evidence="8">MFS transporter</fullName>
    </submittedName>
</protein>
<dbReference type="InterPro" id="IPR020846">
    <property type="entry name" value="MFS_dom"/>
</dbReference>
<feature type="transmembrane region" description="Helical" evidence="6">
    <location>
        <begin position="219"/>
        <end position="239"/>
    </location>
</feature>
<dbReference type="OrthoDB" id="9814303at2"/>
<evidence type="ECO:0000256" key="3">
    <source>
        <dbReference type="ARBA" id="ARBA00022692"/>
    </source>
</evidence>
<evidence type="ECO:0000256" key="6">
    <source>
        <dbReference type="SAM" id="Phobius"/>
    </source>
</evidence>
<dbReference type="InterPro" id="IPR011701">
    <property type="entry name" value="MFS"/>
</dbReference>
<organism evidence="8 9">
    <name type="scientific">Desulfobulbus oralis</name>
    <dbReference type="NCBI Taxonomy" id="1986146"/>
    <lineage>
        <taxon>Bacteria</taxon>
        <taxon>Pseudomonadati</taxon>
        <taxon>Thermodesulfobacteriota</taxon>
        <taxon>Desulfobulbia</taxon>
        <taxon>Desulfobulbales</taxon>
        <taxon>Desulfobulbaceae</taxon>
        <taxon>Desulfobulbus</taxon>
    </lineage>
</organism>
<evidence type="ECO:0000313" key="9">
    <source>
        <dbReference type="Proteomes" id="UP000239867"/>
    </source>
</evidence>
<feature type="transmembrane region" description="Helical" evidence="6">
    <location>
        <begin position="12"/>
        <end position="33"/>
    </location>
</feature>
<dbReference type="PANTHER" id="PTHR23502">
    <property type="entry name" value="MAJOR FACILITATOR SUPERFAMILY"/>
    <property type="match status" value="1"/>
</dbReference>
<dbReference type="Pfam" id="PF07690">
    <property type="entry name" value="MFS_1"/>
    <property type="match status" value="1"/>
</dbReference>
<keyword evidence="2" id="KW-0813">Transport</keyword>
<accession>A0A2L1GME0</accession>
<dbReference type="InterPro" id="IPR036259">
    <property type="entry name" value="MFS_trans_sf"/>
</dbReference>
<feature type="transmembrane region" description="Helical" evidence="6">
    <location>
        <begin position="342"/>
        <end position="364"/>
    </location>
</feature>
<evidence type="ECO:0000256" key="1">
    <source>
        <dbReference type="ARBA" id="ARBA00004141"/>
    </source>
</evidence>
<comment type="subcellular location">
    <subcellularLocation>
        <location evidence="1">Membrane</location>
        <topology evidence="1">Multi-pass membrane protein</topology>
    </subcellularLocation>
</comment>
<keyword evidence="4 6" id="KW-1133">Transmembrane helix</keyword>
<dbReference type="PANTHER" id="PTHR23502:SF132">
    <property type="entry name" value="POLYAMINE TRANSPORTER 2-RELATED"/>
    <property type="match status" value="1"/>
</dbReference>
<feature type="transmembrane region" description="Helical" evidence="6">
    <location>
        <begin position="78"/>
        <end position="100"/>
    </location>
</feature>
<feature type="transmembrane region" description="Helical" evidence="6">
    <location>
        <begin position="280"/>
        <end position="302"/>
    </location>
</feature>
<feature type="transmembrane region" description="Helical" evidence="6">
    <location>
        <begin position="106"/>
        <end position="124"/>
    </location>
</feature>
<keyword evidence="5 6" id="KW-0472">Membrane</keyword>
<dbReference type="PROSITE" id="PS50850">
    <property type="entry name" value="MFS"/>
    <property type="match status" value="1"/>
</dbReference>
<dbReference type="RefSeq" id="WP_104936085.1">
    <property type="nucleotide sequence ID" value="NZ_CP021255.1"/>
</dbReference>
<keyword evidence="3 6" id="KW-0812">Transmembrane</keyword>
<sequence length="416" mass="44877">MKRLFIFSNKWLIGYLTFISAFAPLSTDMYLPALPHMVTSLATDYAKASLSVSGFLLIFALSMLIWGPLSDKYGRRPVLLGGSLVYVFASVAIALASSIVPLLCWRALQALGSGAVSAMALAIVKDMLRGQALEQVVAWMQTVMVLAPILAPVLGGWILLAVDWRGIFWMLAFCGLLSFLGALGFRETCLPAHRNRGSVFSALGRLFVVLGHPEFRWPLLLFSAMNMPFMAYLAVSSYVFQTLFGLSPQHYSLFFAGNAVVSMLGPLAHMRFFRHWQRRLTIAVHLGLSGVCGILLCLFGGAGPVVFAALYAPITFCGSALRPPGTVLMMESVQGDNGAVTSLINAGGLLCGSLSMFLCALPFWSGLVYAAGSVTVLISGLSLLCWLAMLRLGIVKKRRQVGLPAPAAAKHQESTR</sequence>